<evidence type="ECO:0000256" key="5">
    <source>
        <dbReference type="ARBA" id="ARBA00022692"/>
    </source>
</evidence>
<evidence type="ECO:0000256" key="8">
    <source>
        <dbReference type="RuleBase" id="RU363041"/>
    </source>
</evidence>
<keyword evidence="10" id="KW-1185">Reference proteome</keyword>
<evidence type="ECO:0000256" key="2">
    <source>
        <dbReference type="ARBA" id="ARBA00009142"/>
    </source>
</evidence>
<evidence type="ECO:0000256" key="4">
    <source>
        <dbReference type="ARBA" id="ARBA00022475"/>
    </source>
</evidence>
<dbReference type="EMBL" id="AATS01000003">
    <property type="protein sequence ID" value="EAU55156.1"/>
    <property type="molecule type" value="Genomic_DNA"/>
</dbReference>
<dbReference type="PANTHER" id="PTHR30269:SF37">
    <property type="entry name" value="MEMBRANE TRANSPORTER PROTEIN"/>
    <property type="match status" value="1"/>
</dbReference>
<dbReference type="eggNOG" id="COG0730">
    <property type="taxonomic scope" value="Bacteria"/>
</dbReference>
<accession>Q0F1N5</accession>
<feature type="transmembrane region" description="Helical" evidence="8">
    <location>
        <begin position="70"/>
        <end position="89"/>
    </location>
</feature>
<proteinExistence type="inferred from homology"/>
<protein>
    <recommendedName>
        <fullName evidence="8">Probable membrane transporter protein</fullName>
    </recommendedName>
</protein>
<dbReference type="Proteomes" id="UP000005297">
    <property type="component" value="Unassembled WGS sequence"/>
</dbReference>
<dbReference type="InParanoid" id="Q0F1N5"/>
<dbReference type="AlphaFoldDB" id="Q0F1N5"/>
<sequence>MLDSFVLFIGAFVAAAISGAAGFGGALLLMPLLVIKVGAAQAVPLLTIAQLVGNLSRAGFGFNQIHWKPVGLFLVTAIPFSVLGALSFVELPNESAARIIGAVILIFVALKYFNLLNLTGSPLLLIIGGSIAGFLSGLVGSAGPLAAAIFLSLGLPPVSYIASEAMTAIAMHSTKMLVYQHFVVLDKSFWFLAGLMSAAMIIGTWTAKRIVERLSRDKFQRFVSISLVAIATYMLVHG</sequence>
<comment type="caution">
    <text evidence="9">The sequence shown here is derived from an EMBL/GenBank/DDBJ whole genome shotgun (WGS) entry which is preliminary data.</text>
</comment>
<keyword evidence="6 8" id="KW-1133">Transmembrane helix</keyword>
<evidence type="ECO:0000256" key="7">
    <source>
        <dbReference type="ARBA" id="ARBA00023136"/>
    </source>
</evidence>
<keyword evidence="4 8" id="KW-1003">Cell membrane</keyword>
<dbReference type="InterPro" id="IPR052017">
    <property type="entry name" value="TSUP"/>
</dbReference>
<dbReference type="PANTHER" id="PTHR30269">
    <property type="entry name" value="TRANSMEMBRANE PROTEIN YFCA"/>
    <property type="match status" value="1"/>
</dbReference>
<keyword evidence="3" id="KW-0813">Transport</keyword>
<feature type="transmembrane region" description="Helical" evidence="8">
    <location>
        <begin position="95"/>
        <end position="113"/>
    </location>
</feature>
<comment type="subcellular location">
    <subcellularLocation>
        <location evidence="1 8">Cell membrane</location>
        <topology evidence="1 8">Multi-pass membrane protein</topology>
    </subcellularLocation>
</comment>
<evidence type="ECO:0000313" key="10">
    <source>
        <dbReference type="Proteomes" id="UP000005297"/>
    </source>
</evidence>
<dbReference type="HOGENOM" id="CLU_054750_4_0_0"/>
<organism evidence="9 10">
    <name type="scientific">Mariprofundus ferrooxydans PV-1</name>
    <dbReference type="NCBI Taxonomy" id="314345"/>
    <lineage>
        <taxon>Bacteria</taxon>
        <taxon>Pseudomonadati</taxon>
        <taxon>Pseudomonadota</taxon>
        <taxon>Candidatius Mariprofundia</taxon>
        <taxon>Mariprofundales</taxon>
        <taxon>Mariprofundaceae</taxon>
        <taxon>Mariprofundus</taxon>
    </lineage>
</organism>
<feature type="transmembrane region" description="Helical" evidence="8">
    <location>
        <begin position="189"/>
        <end position="207"/>
    </location>
</feature>
<feature type="transmembrane region" description="Helical" evidence="8">
    <location>
        <begin position="30"/>
        <end position="49"/>
    </location>
</feature>
<evidence type="ECO:0000256" key="3">
    <source>
        <dbReference type="ARBA" id="ARBA00022448"/>
    </source>
</evidence>
<reference evidence="9 10" key="1">
    <citation type="submission" date="2006-09" db="EMBL/GenBank/DDBJ databases">
        <authorList>
            <person name="Emerson D."/>
            <person name="Ferriera S."/>
            <person name="Johnson J."/>
            <person name="Kravitz S."/>
            <person name="Halpern A."/>
            <person name="Remington K."/>
            <person name="Beeson K."/>
            <person name="Tran B."/>
            <person name="Rogers Y.-H."/>
            <person name="Friedman R."/>
            <person name="Venter J.C."/>
        </authorList>
    </citation>
    <scope>NUCLEOTIDE SEQUENCE [LARGE SCALE GENOMIC DNA]</scope>
    <source>
        <strain evidence="9 10">PV-1</strain>
    </source>
</reference>
<dbReference type="OrthoDB" id="119832at2"/>
<name>Q0F1N5_9PROT</name>
<dbReference type="InterPro" id="IPR002781">
    <property type="entry name" value="TM_pro_TauE-like"/>
</dbReference>
<gene>
    <name evidence="9" type="ORF">SPV1_10506</name>
</gene>
<evidence type="ECO:0000256" key="1">
    <source>
        <dbReference type="ARBA" id="ARBA00004651"/>
    </source>
</evidence>
<feature type="transmembrane region" description="Helical" evidence="8">
    <location>
        <begin position="125"/>
        <end position="151"/>
    </location>
</feature>
<dbReference type="Pfam" id="PF01925">
    <property type="entry name" value="TauE"/>
    <property type="match status" value="1"/>
</dbReference>
<keyword evidence="5 8" id="KW-0812">Transmembrane</keyword>
<dbReference type="RefSeq" id="WP_009849620.1">
    <property type="nucleotide sequence ID" value="NZ_DS022294.1"/>
</dbReference>
<comment type="similarity">
    <text evidence="2 8">Belongs to the 4-toluene sulfonate uptake permease (TSUP) (TC 2.A.102) family.</text>
</comment>
<evidence type="ECO:0000313" key="9">
    <source>
        <dbReference type="EMBL" id="EAU55156.1"/>
    </source>
</evidence>
<keyword evidence="7 8" id="KW-0472">Membrane</keyword>
<evidence type="ECO:0000256" key="6">
    <source>
        <dbReference type="ARBA" id="ARBA00022989"/>
    </source>
</evidence>
<dbReference type="GO" id="GO:0005886">
    <property type="term" value="C:plasma membrane"/>
    <property type="evidence" value="ECO:0007669"/>
    <property type="project" value="UniProtKB-SubCell"/>
</dbReference>
<feature type="transmembrane region" description="Helical" evidence="8">
    <location>
        <begin position="219"/>
        <end position="236"/>
    </location>
</feature>